<gene>
    <name evidence="8" type="ORF">SAMN02745110_01007</name>
</gene>
<evidence type="ECO:0000256" key="3">
    <source>
        <dbReference type="ARBA" id="ARBA00022960"/>
    </source>
</evidence>
<dbReference type="CDD" id="cd16913">
    <property type="entry name" value="YkuD_like"/>
    <property type="match status" value="1"/>
</dbReference>
<dbReference type="UniPathway" id="UPA00219"/>
<dbReference type="InterPro" id="IPR038063">
    <property type="entry name" value="Transpep_catalytic_dom"/>
</dbReference>
<evidence type="ECO:0000256" key="5">
    <source>
        <dbReference type="ARBA" id="ARBA00023316"/>
    </source>
</evidence>
<dbReference type="InterPro" id="IPR005490">
    <property type="entry name" value="LD_TPept_cat_dom"/>
</dbReference>
<dbReference type="GO" id="GO:0071555">
    <property type="term" value="P:cell wall organization"/>
    <property type="evidence" value="ECO:0007669"/>
    <property type="project" value="UniProtKB-UniRule"/>
</dbReference>
<evidence type="ECO:0000256" key="4">
    <source>
        <dbReference type="ARBA" id="ARBA00022984"/>
    </source>
</evidence>
<dbReference type="GO" id="GO:0008360">
    <property type="term" value="P:regulation of cell shape"/>
    <property type="evidence" value="ECO:0007669"/>
    <property type="project" value="UniProtKB-UniRule"/>
</dbReference>
<dbReference type="AlphaFoldDB" id="A0A1T4LYB5"/>
<dbReference type="PANTHER" id="PTHR30582:SF2">
    <property type="entry name" value="L,D-TRANSPEPTIDASE YCIB-RELATED"/>
    <property type="match status" value="1"/>
</dbReference>
<dbReference type="InterPro" id="IPR048713">
    <property type="entry name" value="Choline_bind_rpt"/>
</dbReference>
<keyword evidence="3 6" id="KW-0133">Cell shape</keyword>
<dbReference type="SUPFAM" id="SSF141523">
    <property type="entry name" value="L,D-transpeptidase catalytic domain-like"/>
    <property type="match status" value="1"/>
</dbReference>
<dbReference type="InterPro" id="IPR050979">
    <property type="entry name" value="LD-transpeptidase"/>
</dbReference>
<feature type="domain" description="L,D-TPase catalytic" evidence="7">
    <location>
        <begin position="466"/>
        <end position="588"/>
    </location>
</feature>
<feature type="active site" description="Proton donor/acceptor" evidence="6">
    <location>
        <position position="538"/>
    </location>
</feature>
<dbReference type="Pfam" id="PF03734">
    <property type="entry name" value="YkuD"/>
    <property type="match status" value="1"/>
</dbReference>
<dbReference type="GO" id="GO:0018104">
    <property type="term" value="P:peptidoglycan-protein cross-linking"/>
    <property type="evidence" value="ECO:0007669"/>
    <property type="project" value="TreeGrafter"/>
</dbReference>
<evidence type="ECO:0000256" key="6">
    <source>
        <dbReference type="PROSITE-ProRule" id="PRU01373"/>
    </source>
</evidence>
<feature type="active site" description="Nucleophile" evidence="6">
    <location>
        <position position="564"/>
    </location>
</feature>
<name>A0A1T4LYB5_9FIRM</name>
<evidence type="ECO:0000313" key="9">
    <source>
        <dbReference type="Proteomes" id="UP000189857"/>
    </source>
</evidence>
<dbReference type="PANTHER" id="PTHR30582">
    <property type="entry name" value="L,D-TRANSPEPTIDASE"/>
    <property type="match status" value="1"/>
</dbReference>
<dbReference type="GO" id="GO:0071972">
    <property type="term" value="F:peptidoglycan L,D-transpeptidase activity"/>
    <property type="evidence" value="ECO:0007669"/>
    <property type="project" value="TreeGrafter"/>
</dbReference>
<comment type="pathway">
    <text evidence="1 6">Cell wall biogenesis; peptidoglycan biosynthesis.</text>
</comment>
<keyword evidence="2" id="KW-0808">Transferase</keyword>
<evidence type="ECO:0000259" key="7">
    <source>
        <dbReference type="PROSITE" id="PS52029"/>
    </source>
</evidence>
<organism evidence="8 9">
    <name type="scientific">Eubacterium ruminantium</name>
    <dbReference type="NCBI Taxonomy" id="42322"/>
    <lineage>
        <taxon>Bacteria</taxon>
        <taxon>Bacillati</taxon>
        <taxon>Bacillota</taxon>
        <taxon>Clostridia</taxon>
        <taxon>Eubacteriales</taxon>
        <taxon>Eubacteriaceae</taxon>
        <taxon>Eubacterium</taxon>
    </lineage>
</organism>
<evidence type="ECO:0000256" key="2">
    <source>
        <dbReference type="ARBA" id="ARBA00022679"/>
    </source>
</evidence>
<evidence type="ECO:0000256" key="1">
    <source>
        <dbReference type="ARBA" id="ARBA00004752"/>
    </source>
</evidence>
<protein>
    <submittedName>
        <fullName evidence="8">L,D-transpeptidase catalytic domain</fullName>
    </submittedName>
</protein>
<dbReference type="Gene3D" id="2.40.440.10">
    <property type="entry name" value="L,D-transpeptidase catalytic domain-like"/>
    <property type="match status" value="1"/>
</dbReference>
<sequence length="588" mass="67402">MKSKSSKFFLSKLFIMFLFGIGMIIVPSVKSIAAAKNGFVKEGNSWIYYVNGKVSDKTDIVKGTVNKETGWWYIKNGKVQFVNSVEKNSNGWFYVKKGKVDFSFNGVAKNSYGYWYCKNGQVDFSHSGITKCTVKNKTGWWYIKGGQVLFIDSIGKNENGWFAVKNGLVDFSFTGIAKNEYGYFYCKNAKVDFSYENIIKATVNNVTGWWYVKNGEVKFITSIQKNENGWFYIKNGMVDFSFTGIAKNDYGYFYCKNAKVDFNYTGLGKNEYGLWYCKNGKVDFSYKGLVKYNNEIYYISGGKFQSDYSGYYTGKVNGVNGTYQIVKGKVSKNSGIVTINGKKNYINNGRVDKRYTGLQADKSGTYWYVENGIIDCKHTQVVKGRVKGVDAWWYVENSKVVYKTAVARNQYGLWFVKSGKVDFSFSGNFKYNNKIYRVESGRVVADIEEEKKMVKKAQNYSSSTSYLILVDKAQHKTMILKGSKNNWKELYYWDCNDGAPESETPTGEFTTALKILYFGEDDYRCWYATQFWGDYLFHSVLYEIDDAPKVITDGRMAMNTSHGCVRLDLENAKWMYDNIPEGTKVVIY</sequence>
<dbReference type="Pfam" id="PF21540">
    <property type="entry name" value="Choline_bind_4"/>
    <property type="match status" value="13"/>
</dbReference>
<dbReference type="RefSeq" id="WP_159444086.1">
    <property type="nucleotide sequence ID" value="NZ_FMTO01000004.1"/>
</dbReference>
<keyword evidence="9" id="KW-1185">Reference proteome</keyword>
<dbReference type="GO" id="GO:0005576">
    <property type="term" value="C:extracellular region"/>
    <property type="evidence" value="ECO:0007669"/>
    <property type="project" value="TreeGrafter"/>
</dbReference>
<dbReference type="Proteomes" id="UP000189857">
    <property type="component" value="Unassembled WGS sequence"/>
</dbReference>
<reference evidence="8 9" key="1">
    <citation type="submission" date="2017-02" db="EMBL/GenBank/DDBJ databases">
        <authorList>
            <person name="Peterson S.W."/>
        </authorList>
    </citation>
    <scope>NUCLEOTIDE SEQUENCE [LARGE SCALE GENOMIC DNA]</scope>
    <source>
        <strain evidence="8 9">ATCC 17233</strain>
    </source>
</reference>
<proteinExistence type="predicted"/>
<keyword evidence="5 6" id="KW-0961">Cell wall biogenesis/degradation</keyword>
<dbReference type="PROSITE" id="PS52029">
    <property type="entry name" value="LD_TPASE"/>
    <property type="match status" value="1"/>
</dbReference>
<keyword evidence="4 6" id="KW-0573">Peptidoglycan synthesis</keyword>
<dbReference type="EMBL" id="FUXA01000006">
    <property type="protein sequence ID" value="SJZ59720.1"/>
    <property type="molecule type" value="Genomic_DNA"/>
</dbReference>
<accession>A0A1T4LYB5</accession>
<dbReference type="GO" id="GO:0016740">
    <property type="term" value="F:transferase activity"/>
    <property type="evidence" value="ECO:0007669"/>
    <property type="project" value="UniProtKB-KW"/>
</dbReference>
<evidence type="ECO:0000313" key="8">
    <source>
        <dbReference type="EMBL" id="SJZ59720.1"/>
    </source>
</evidence>